<reference evidence="1 2" key="1">
    <citation type="submission" date="2018-03" db="EMBL/GenBank/DDBJ databases">
        <title>The draft genome of Sphingosinicella sp. GL-C-18.</title>
        <authorList>
            <person name="Liu L."/>
            <person name="Li L."/>
            <person name="Liang L."/>
            <person name="Zhang X."/>
            <person name="Wang T."/>
        </authorList>
    </citation>
    <scope>NUCLEOTIDE SEQUENCE [LARGE SCALE GENOMIC DNA]</scope>
    <source>
        <strain evidence="1 2">GL-C-18</strain>
    </source>
</reference>
<evidence type="ECO:0000313" key="1">
    <source>
        <dbReference type="EMBL" id="PSJ38271.1"/>
    </source>
</evidence>
<dbReference type="Proteomes" id="UP000241167">
    <property type="component" value="Unassembled WGS sequence"/>
</dbReference>
<organism evidence="1 2">
    <name type="scientific">Allosphingosinicella deserti</name>
    <dbReference type="NCBI Taxonomy" id="2116704"/>
    <lineage>
        <taxon>Bacteria</taxon>
        <taxon>Pseudomonadati</taxon>
        <taxon>Pseudomonadota</taxon>
        <taxon>Alphaproteobacteria</taxon>
        <taxon>Sphingomonadales</taxon>
        <taxon>Sphingomonadaceae</taxon>
        <taxon>Allosphingosinicella</taxon>
    </lineage>
</organism>
<comment type="caution">
    <text evidence="1">The sequence shown here is derived from an EMBL/GenBank/DDBJ whole genome shotgun (WGS) entry which is preliminary data.</text>
</comment>
<keyword evidence="2" id="KW-1185">Reference proteome</keyword>
<evidence type="ECO:0000313" key="2">
    <source>
        <dbReference type="Proteomes" id="UP000241167"/>
    </source>
</evidence>
<dbReference type="AlphaFoldDB" id="A0A2P7QJZ8"/>
<proteinExistence type="predicted"/>
<protein>
    <submittedName>
        <fullName evidence="1">Uncharacterized protein</fullName>
    </submittedName>
</protein>
<dbReference type="EMBL" id="PXYI01000006">
    <property type="protein sequence ID" value="PSJ38271.1"/>
    <property type="molecule type" value="Genomic_DNA"/>
</dbReference>
<name>A0A2P7QJZ8_9SPHN</name>
<sequence>MPPSRMSLPAPPSRVSLLTPPVIRLASALPMSVCPTLPVPVRFSRLSTRVKLDTLVRTSSMPAFAASMMLSRPSVR</sequence>
<accession>A0A2P7QJZ8</accession>
<gene>
    <name evidence="1" type="ORF">C7I55_17575</name>
</gene>